<dbReference type="InterPro" id="IPR005590">
    <property type="entry name" value="DUF333"/>
</dbReference>
<name>A0A4R6Y8T7_9BURK</name>
<dbReference type="PANTHER" id="PTHR38008">
    <property type="entry name" value="HEMOLYSIN-RELATED"/>
    <property type="match status" value="1"/>
</dbReference>
<dbReference type="EMBL" id="SNZE01000007">
    <property type="protein sequence ID" value="TDR31827.1"/>
    <property type="molecule type" value="Genomic_DNA"/>
</dbReference>
<evidence type="ECO:0000256" key="1">
    <source>
        <dbReference type="SAM" id="SignalP"/>
    </source>
</evidence>
<dbReference type="Proteomes" id="UP000294480">
    <property type="component" value="Unassembled WGS sequence"/>
</dbReference>
<sequence>MKKISLMLLLLSGFGLQACVAPKGPKPAEKPMKPIGMANPASVYCIEQGGELSIKKDANGNEYGICTFKNGKSCDEWAFFRKECSAELDK</sequence>
<protein>
    <recommendedName>
        <fullName evidence="4">Hemolysin</fullName>
    </recommendedName>
</protein>
<feature type="chain" id="PRO_5020728905" description="Hemolysin" evidence="1">
    <location>
        <begin position="19"/>
        <end position="90"/>
    </location>
</feature>
<evidence type="ECO:0008006" key="4">
    <source>
        <dbReference type="Google" id="ProtNLM"/>
    </source>
</evidence>
<evidence type="ECO:0000313" key="2">
    <source>
        <dbReference type="EMBL" id="TDR31827.1"/>
    </source>
</evidence>
<dbReference type="AlphaFoldDB" id="A0A4R6Y8T7"/>
<keyword evidence="3" id="KW-1185">Reference proteome</keyword>
<feature type="signal peptide" evidence="1">
    <location>
        <begin position="1"/>
        <end position="18"/>
    </location>
</feature>
<dbReference type="RefSeq" id="WP_133619536.1">
    <property type="nucleotide sequence ID" value="NZ_SNZE01000007.1"/>
</dbReference>
<comment type="caution">
    <text evidence="2">The sequence shown here is derived from an EMBL/GenBank/DDBJ whole genome shotgun (WGS) entry which is preliminary data.</text>
</comment>
<dbReference type="OrthoDB" id="148878at2"/>
<reference evidence="2 3" key="1">
    <citation type="submission" date="2019-03" db="EMBL/GenBank/DDBJ databases">
        <title>Genomic Encyclopedia of Type Strains, Phase IV (KMG-IV): sequencing the most valuable type-strain genomes for metagenomic binning, comparative biology and taxonomic classification.</title>
        <authorList>
            <person name="Goeker M."/>
        </authorList>
    </citation>
    <scope>NUCLEOTIDE SEQUENCE [LARGE SCALE GENOMIC DNA]</scope>
    <source>
        <strain evidence="2 3">DSM 102852</strain>
    </source>
</reference>
<keyword evidence="1" id="KW-0732">Signal</keyword>
<gene>
    <name evidence="2" type="ORF">DFR44_10744</name>
</gene>
<dbReference type="Pfam" id="PF03891">
    <property type="entry name" value="DUF333"/>
    <property type="match status" value="1"/>
</dbReference>
<accession>A0A4R6Y8T7</accession>
<dbReference type="PROSITE" id="PS51257">
    <property type="entry name" value="PROKAR_LIPOPROTEIN"/>
    <property type="match status" value="1"/>
</dbReference>
<proteinExistence type="predicted"/>
<organism evidence="2 3">
    <name type="scientific">Hydromonas duriensis</name>
    <dbReference type="NCBI Taxonomy" id="1527608"/>
    <lineage>
        <taxon>Bacteria</taxon>
        <taxon>Pseudomonadati</taxon>
        <taxon>Pseudomonadota</taxon>
        <taxon>Betaproteobacteria</taxon>
        <taxon>Burkholderiales</taxon>
        <taxon>Burkholderiaceae</taxon>
        <taxon>Hydromonas</taxon>
    </lineage>
</organism>
<dbReference type="PANTHER" id="PTHR38008:SF2">
    <property type="entry name" value="HEMOLYSIN"/>
    <property type="match status" value="1"/>
</dbReference>
<evidence type="ECO:0000313" key="3">
    <source>
        <dbReference type="Proteomes" id="UP000294480"/>
    </source>
</evidence>